<keyword evidence="1" id="KW-0472">Membrane</keyword>
<dbReference type="AlphaFoldDB" id="B9XBV1"/>
<evidence type="ECO:0000313" key="2">
    <source>
        <dbReference type="EMBL" id="EEF62419.1"/>
    </source>
</evidence>
<keyword evidence="1" id="KW-0812">Transmembrane</keyword>
<dbReference type="Proteomes" id="UP000003688">
    <property type="component" value="Unassembled WGS sequence"/>
</dbReference>
<gene>
    <name evidence="2" type="ORF">Cflav_PD5054</name>
</gene>
<keyword evidence="3" id="KW-1185">Reference proteome</keyword>
<evidence type="ECO:0000313" key="3">
    <source>
        <dbReference type="Proteomes" id="UP000003688"/>
    </source>
</evidence>
<organism evidence="2 3">
    <name type="scientific">Pedosphaera parvula (strain Ellin514)</name>
    <dbReference type="NCBI Taxonomy" id="320771"/>
    <lineage>
        <taxon>Bacteria</taxon>
        <taxon>Pseudomonadati</taxon>
        <taxon>Verrucomicrobiota</taxon>
        <taxon>Pedosphaerae</taxon>
        <taxon>Pedosphaerales</taxon>
        <taxon>Pedosphaeraceae</taxon>
        <taxon>Pedosphaera</taxon>
    </lineage>
</organism>
<protein>
    <submittedName>
        <fullName evidence="2">Uncharacterized protein</fullName>
    </submittedName>
</protein>
<dbReference type="EMBL" id="ABOX02000004">
    <property type="protein sequence ID" value="EEF62419.1"/>
    <property type="molecule type" value="Genomic_DNA"/>
</dbReference>
<dbReference type="STRING" id="320771.Cflav_PD5054"/>
<name>B9XBV1_PEDPL</name>
<keyword evidence="1" id="KW-1133">Transmembrane helix</keyword>
<reference evidence="2 3" key="1">
    <citation type="journal article" date="2011" name="J. Bacteriol.">
        <title>Genome sequence of 'Pedosphaera parvula' Ellin514, an aerobic Verrucomicrobial isolate from pasture soil.</title>
        <authorList>
            <person name="Kant R."/>
            <person name="van Passel M.W."/>
            <person name="Sangwan P."/>
            <person name="Palva A."/>
            <person name="Lucas S."/>
            <person name="Copeland A."/>
            <person name="Lapidus A."/>
            <person name="Glavina Del Rio T."/>
            <person name="Dalin E."/>
            <person name="Tice H."/>
            <person name="Bruce D."/>
            <person name="Goodwin L."/>
            <person name="Pitluck S."/>
            <person name="Chertkov O."/>
            <person name="Larimer F.W."/>
            <person name="Land M.L."/>
            <person name="Hauser L."/>
            <person name="Brettin T.S."/>
            <person name="Detter J.C."/>
            <person name="Han S."/>
            <person name="de Vos W.M."/>
            <person name="Janssen P.H."/>
            <person name="Smidt H."/>
        </authorList>
    </citation>
    <scope>NUCLEOTIDE SEQUENCE [LARGE SCALE GENOMIC DNA]</scope>
    <source>
        <strain evidence="2 3">Ellin514</strain>
    </source>
</reference>
<accession>B9XBV1</accession>
<comment type="caution">
    <text evidence="2">The sequence shown here is derived from an EMBL/GenBank/DDBJ whole genome shotgun (WGS) entry which is preliminary data.</text>
</comment>
<sequence length="87" mass="9413">MNESRAACPKCKKDVMFSHQQGWGKCPECGFQFQDGFIEPPSTGLERKTARRTLLDMILIAFLISIAVILVGGAVLFAGCLVLSGGH</sequence>
<feature type="transmembrane region" description="Helical" evidence="1">
    <location>
        <begin position="57"/>
        <end position="84"/>
    </location>
</feature>
<proteinExistence type="predicted"/>
<evidence type="ECO:0000256" key="1">
    <source>
        <dbReference type="SAM" id="Phobius"/>
    </source>
</evidence>